<feature type="compositionally biased region" description="Low complexity" evidence="1">
    <location>
        <begin position="16"/>
        <end position="29"/>
    </location>
</feature>
<feature type="compositionally biased region" description="Low complexity" evidence="1">
    <location>
        <begin position="348"/>
        <end position="359"/>
    </location>
</feature>
<dbReference type="AlphaFoldDB" id="A0AAW9R5Z5"/>
<feature type="compositionally biased region" description="Basic and acidic residues" evidence="1">
    <location>
        <begin position="70"/>
        <end position="97"/>
    </location>
</feature>
<feature type="compositionally biased region" description="Acidic residues" evidence="1">
    <location>
        <begin position="329"/>
        <end position="342"/>
    </location>
</feature>
<feature type="region of interest" description="Disordered" evidence="1">
    <location>
        <begin position="1"/>
        <end position="29"/>
    </location>
</feature>
<comment type="caution">
    <text evidence="2">The sequence shown here is derived from an EMBL/GenBank/DDBJ whole genome shotgun (WGS) entry which is preliminary data.</text>
</comment>
<proteinExistence type="predicted"/>
<feature type="compositionally biased region" description="Basic and acidic residues" evidence="1">
    <location>
        <begin position="247"/>
        <end position="259"/>
    </location>
</feature>
<dbReference type="RefSeq" id="WP_354693344.1">
    <property type="nucleotide sequence ID" value="NZ_JAZHOG010000001.1"/>
</dbReference>
<gene>
    <name evidence="2" type="ORF">V3330_00170</name>
</gene>
<name>A0AAW9R5Z5_9GAMM</name>
<evidence type="ECO:0000313" key="2">
    <source>
        <dbReference type="EMBL" id="MEJ8566020.1"/>
    </source>
</evidence>
<dbReference type="EMBL" id="JAZHOG010000001">
    <property type="protein sequence ID" value="MEJ8566020.1"/>
    <property type="molecule type" value="Genomic_DNA"/>
</dbReference>
<evidence type="ECO:0000256" key="1">
    <source>
        <dbReference type="SAM" id="MobiDB-lite"/>
    </source>
</evidence>
<feature type="region of interest" description="Disordered" evidence="1">
    <location>
        <begin position="53"/>
        <end position="119"/>
    </location>
</feature>
<dbReference type="Proteomes" id="UP001359886">
    <property type="component" value="Unassembled WGS sequence"/>
</dbReference>
<feature type="compositionally biased region" description="Low complexity" evidence="1">
    <location>
        <begin position="230"/>
        <end position="246"/>
    </location>
</feature>
<organism evidence="2 3">
    <name type="scientific">Elongatibacter sediminis</name>
    <dbReference type="NCBI Taxonomy" id="3119006"/>
    <lineage>
        <taxon>Bacteria</taxon>
        <taxon>Pseudomonadati</taxon>
        <taxon>Pseudomonadota</taxon>
        <taxon>Gammaproteobacteria</taxon>
        <taxon>Chromatiales</taxon>
        <taxon>Wenzhouxiangellaceae</taxon>
        <taxon>Elongatibacter</taxon>
    </lineage>
</organism>
<feature type="compositionally biased region" description="Polar residues" evidence="1">
    <location>
        <begin position="98"/>
        <end position="108"/>
    </location>
</feature>
<evidence type="ECO:0000313" key="3">
    <source>
        <dbReference type="Proteomes" id="UP001359886"/>
    </source>
</evidence>
<feature type="region of interest" description="Disordered" evidence="1">
    <location>
        <begin position="176"/>
        <end position="363"/>
    </location>
</feature>
<feature type="compositionally biased region" description="Low complexity" evidence="1">
    <location>
        <begin position="179"/>
        <end position="191"/>
    </location>
</feature>
<feature type="compositionally biased region" description="Low complexity" evidence="1">
    <location>
        <begin position="291"/>
        <end position="303"/>
    </location>
</feature>
<feature type="compositionally biased region" description="Low complexity" evidence="1">
    <location>
        <begin position="58"/>
        <end position="69"/>
    </location>
</feature>
<protein>
    <submittedName>
        <fullName evidence="2">Uncharacterized protein</fullName>
    </submittedName>
</protein>
<keyword evidence="3" id="KW-1185">Reference proteome</keyword>
<feature type="region of interest" description="Disordered" evidence="1">
    <location>
        <begin position="424"/>
        <end position="446"/>
    </location>
</feature>
<feature type="region of interest" description="Disordered" evidence="1">
    <location>
        <begin position="375"/>
        <end position="403"/>
    </location>
</feature>
<sequence>MTHAANATDAPKLRSAPAGRPEPQAARRAARWGRWGAMASLLVCLPLAAQEPVRDAGSEAGDAAAAEAETSSRRVDESEENFRQRMELREQRFRDRQPSNTTFSYSTSREGKLANLPPESQRHIREQLSDLVIESRLWEPGVDLSDYPYEPSEAAAGDALLAQQEREAWVEQLQKYQEAEQAAHAAEQAAARAREAGGGPAGEAAQGQSGAAPGGSPGRSDGARSEDSGDASAAERQASRAGAAQAADRESAESTEAAREPSGVTESALDYLRRQGLAQQPGGGEGDDPDGSSPTGNSGAPGETGEEAGDAAGESSQLAAAGESGAENADGDESTDAGEEESLAATDSPSEPESESAPAGTVAVSELAGLDGALSSDSSITRAADSPATDGLQISATDPQPAAGTLGIEDLRLIDPRLLRVLPEEPVALPDEQPEDLPGDGSPDGF</sequence>
<accession>A0AAW9R5Z5</accession>
<feature type="compositionally biased region" description="Low complexity" evidence="1">
    <location>
        <begin position="202"/>
        <end position="211"/>
    </location>
</feature>
<reference evidence="2 3" key="1">
    <citation type="submission" date="2024-02" db="EMBL/GenBank/DDBJ databases">
        <title>A novel Wenzhouxiangellaceae bacterium, isolated from coastal sediments.</title>
        <authorList>
            <person name="Du Z.-J."/>
            <person name="Ye Y.-Q."/>
            <person name="Zhang X.-Y."/>
        </authorList>
    </citation>
    <scope>NUCLEOTIDE SEQUENCE [LARGE SCALE GENOMIC DNA]</scope>
    <source>
        <strain evidence="2 3">CH-27</strain>
    </source>
</reference>